<evidence type="ECO:0000256" key="1">
    <source>
        <dbReference type="ARBA" id="ARBA00004442"/>
    </source>
</evidence>
<reference evidence="10 11" key="1">
    <citation type="submission" date="2018-12" db="EMBL/GenBank/DDBJ databases">
        <title>Flammeovirga pectinis sp. nov., isolated from the gut of the Korean scallop, Patinopecten yessoensis.</title>
        <authorList>
            <person name="Bae J.-W."/>
            <person name="Jeong Y.-S."/>
            <person name="Kang W."/>
        </authorList>
    </citation>
    <scope>NUCLEOTIDE SEQUENCE [LARGE SCALE GENOMIC DNA]</scope>
    <source>
        <strain evidence="10 11">L12M1</strain>
    </source>
</reference>
<evidence type="ECO:0000256" key="4">
    <source>
        <dbReference type="ARBA" id="ARBA00023136"/>
    </source>
</evidence>
<dbReference type="EMBL" id="CP034562">
    <property type="protein sequence ID" value="AZQ63990.1"/>
    <property type="molecule type" value="Genomic_DNA"/>
</dbReference>
<dbReference type="SUPFAM" id="SSF48452">
    <property type="entry name" value="TPR-like"/>
    <property type="match status" value="1"/>
</dbReference>
<evidence type="ECO:0000256" key="2">
    <source>
        <dbReference type="ARBA" id="ARBA00006275"/>
    </source>
</evidence>
<accession>A0A3Q9FN63</accession>
<name>A0A3Q9FN63_9BACT</name>
<protein>
    <submittedName>
        <fullName evidence="10">RagB/SusD family nutrient uptake outer membrane protein</fullName>
    </submittedName>
</protein>
<dbReference type="PROSITE" id="PS51257">
    <property type="entry name" value="PROKAR_LIPOPROTEIN"/>
    <property type="match status" value="1"/>
</dbReference>
<evidence type="ECO:0000259" key="8">
    <source>
        <dbReference type="Pfam" id="PF07980"/>
    </source>
</evidence>
<gene>
    <name evidence="10" type="ORF">EI427_17690</name>
</gene>
<dbReference type="Pfam" id="PF14322">
    <property type="entry name" value="SusD-like_3"/>
    <property type="match status" value="1"/>
</dbReference>
<dbReference type="KEGG" id="fll:EI427_17690"/>
<dbReference type="InterPro" id="IPR012944">
    <property type="entry name" value="SusD_RagB_dom"/>
</dbReference>
<dbReference type="Gene3D" id="1.25.40.390">
    <property type="match status" value="1"/>
</dbReference>
<comment type="subcellular location">
    <subcellularLocation>
        <location evidence="1">Cell outer membrane</location>
    </subcellularLocation>
</comment>
<evidence type="ECO:0000259" key="9">
    <source>
        <dbReference type="Pfam" id="PF14322"/>
    </source>
</evidence>
<sequence>MKKIYKLVAILMLSALVSGCTDYFDVDNPNAVLEEDFWQSGDDAYKGLMATYSGLQGKGANGGSSSTKMPVRADTGRPNNWNQGDKALQQLSFNDNTDIVKDKWGDLYTGIFRANQVIQNLPNIEMDSLDKTLYMAEARFLRGTFYYWLYSTYNNGSVIIHLNVPNTDDFSKPPSSKEEVLAVILDDLLFAQKNLPETWEDDMRGRATWGACTGMLGQVYINEHNYVSAKEEFKKIIDSGLYTLTPEISWNFDLDHEFNTESIFEVVFSAVQKPGSSGYGQDGPSGSEGTTRAKTLAPGNAGGYRSVMPSYWVTMLLKEDKMDPTDPRNNDRKYSLRAEASIAMADDGTIFYQIPVEKSGFSNGEASYVRKFQNHWNDNDGIGDVANSGINERIIRLADVYLLYAECLLEVNGNGGISESVRLINEVRARSGLTQLDPINYNSTTLMEHIMWNERPKEFLFEGHDTRWIDLRRWGKIKEHYDHLADMNFVLLNKILKYATEDQINSGQVPILKEYVEAAAVYSPLAHDYFPIPVTETVTNPNTSDN</sequence>
<dbReference type="Pfam" id="PF07980">
    <property type="entry name" value="SusD_RagB"/>
    <property type="match status" value="1"/>
</dbReference>
<comment type="similarity">
    <text evidence="2">Belongs to the SusD family.</text>
</comment>
<dbReference type="InterPro" id="IPR011990">
    <property type="entry name" value="TPR-like_helical_dom_sf"/>
</dbReference>
<evidence type="ECO:0000256" key="7">
    <source>
        <dbReference type="SAM" id="SignalP"/>
    </source>
</evidence>
<keyword evidence="5" id="KW-0998">Cell outer membrane</keyword>
<feature type="region of interest" description="Disordered" evidence="6">
    <location>
        <begin position="275"/>
        <end position="299"/>
    </location>
</feature>
<dbReference type="Proteomes" id="UP000267268">
    <property type="component" value="Chromosome 1"/>
</dbReference>
<dbReference type="CDD" id="cd08977">
    <property type="entry name" value="SusD"/>
    <property type="match status" value="1"/>
</dbReference>
<evidence type="ECO:0000313" key="11">
    <source>
        <dbReference type="Proteomes" id="UP000267268"/>
    </source>
</evidence>
<feature type="region of interest" description="Disordered" evidence="6">
    <location>
        <begin position="59"/>
        <end position="80"/>
    </location>
</feature>
<keyword evidence="3 7" id="KW-0732">Signal</keyword>
<evidence type="ECO:0000256" key="3">
    <source>
        <dbReference type="ARBA" id="ARBA00022729"/>
    </source>
</evidence>
<dbReference type="RefSeq" id="WP_126617242.1">
    <property type="nucleotide sequence ID" value="NZ_CP034562.1"/>
</dbReference>
<evidence type="ECO:0000256" key="5">
    <source>
        <dbReference type="ARBA" id="ARBA00023237"/>
    </source>
</evidence>
<feature type="signal peptide" evidence="7">
    <location>
        <begin position="1"/>
        <end position="23"/>
    </location>
</feature>
<dbReference type="OrthoDB" id="9792139at2"/>
<dbReference type="GO" id="GO:0009279">
    <property type="term" value="C:cell outer membrane"/>
    <property type="evidence" value="ECO:0007669"/>
    <property type="project" value="UniProtKB-SubCell"/>
</dbReference>
<feature type="domain" description="RagB/SusD" evidence="8">
    <location>
        <begin position="260"/>
        <end position="544"/>
    </location>
</feature>
<organism evidence="10 11">
    <name type="scientific">Flammeovirga pectinis</name>
    <dbReference type="NCBI Taxonomy" id="2494373"/>
    <lineage>
        <taxon>Bacteria</taxon>
        <taxon>Pseudomonadati</taxon>
        <taxon>Bacteroidota</taxon>
        <taxon>Cytophagia</taxon>
        <taxon>Cytophagales</taxon>
        <taxon>Flammeovirgaceae</taxon>
        <taxon>Flammeovirga</taxon>
    </lineage>
</organism>
<feature type="domain" description="SusD-like N-terminal" evidence="9">
    <location>
        <begin position="56"/>
        <end position="220"/>
    </location>
</feature>
<feature type="chain" id="PRO_5018578362" evidence="7">
    <location>
        <begin position="24"/>
        <end position="546"/>
    </location>
</feature>
<dbReference type="InterPro" id="IPR033985">
    <property type="entry name" value="SusD-like_N"/>
</dbReference>
<keyword evidence="11" id="KW-1185">Reference proteome</keyword>
<dbReference type="AlphaFoldDB" id="A0A3Q9FN63"/>
<keyword evidence="4" id="KW-0472">Membrane</keyword>
<evidence type="ECO:0000256" key="6">
    <source>
        <dbReference type="SAM" id="MobiDB-lite"/>
    </source>
</evidence>
<proteinExistence type="inferred from homology"/>
<evidence type="ECO:0000313" key="10">
    <source>
        <dbReference type="EMBL" id="AZQ63990.1"/>
    </source>
</evidence>